<dbReference type="SUPFAM" id="SSF51735">
    <property type="entry name" value="NAD(P)-binding Rossmann-fold domains"/>
    <property type="match status" value="1"/>
</dbReference>
<dbReference type="EMBL" id="JBHULG010000002">
    <property type="protein sequence ID" value="MFD2545074.1"/>
    <property type="molecule type" value="Genomic_DNA"/>
</dbReference>
<dbReference type="PANTHER" id="PTHR43725:SF53">
    <property type="entry name" value="UDP-ARABINOSE 4-EPIMERASE 1"/>
    <property type="match status" value="1"/>
</dbReference>
<keyword evidence="8" id="KW-1185">Reference proteome</keyword>
<comment type="similarity">
    <text evidence="2">Belongs to the NAD(P)-dependent epimerase/dehydratase family.</text>
</comment>
<dbReference type="PRINTS" id="PR01713">
    <property type="entry name" value="NUCEPIMERASE"/>
</dbReference>
<evidence type="ECO:0000256" key="4">
    <source>
        <dbReference type="ARBA" id="ARBA00031367"/>
    </source>
</evidence>
<evidence type="ECO:0000256" key="1">
    <source>
        <dbReference type="ARBA" id="ARBA00004947"/>
    </source>
</evidence>
<dbReference type="RefSeq" id="WP_255928785.1">
    <property type="nucleotide sequence ID" value="NZ_JANFQP010000002.1"/>
</dbReference>
<accession>A0ABW5K8S3</accession>
<sequence>MKYIILGGNGFIGSYIVDILIEKGHEVTIFDRGTEKFRDSLSNVNYVYGNIDDHTLIKETFAEKDILIHCVSTTVPFTSNNNIEFDIESNLINSVKIFRIACEQNIKRIVYLSSGGAIYGEAEVIPITENSQTNPISSYGITKLAIEKYLAYFSSNYGIEYNIIRPSNPYGPRQNPFGNQGVISVFLGKVLRNESIEVWGDGEISKDYVFIEDLAESIYEASISEQTSQIFNIGSGTTISLNKIINTIKEVTEKDLLVNYYPTNKFDVQHFCLDIEKAEKILNFKPKVNLKHGISMTWEFVKSLK</sequence>
<evidence type="ECO:0000256" key="2">
    <source>
        <dbReference type="ARBA" id="ARBA00007637"/>
    </source>
</evidence>
<comment type="pathway">
    <text evidence="1">Carbohydrate metabolism; galactose metabolism.</text>
</comment>
<protein>
    <recommendedName>
        <fullName evidence="3">UDP-glucose 4-epimerase</fullName>
    </recommendedName>
    <alternativeName>
        <fullName evidence="5">Galactowaldenase</fullName>
    </alternativeName>
    <alternativeName>
        <fullName evidence="4">UDP-galactose 4-epimerase</fullName>
    </alternativeName>
</protein>
<evidence type="ECO:0000313" key="8">
    <source>
        <dbReference type="Proteomes" id="UP001597394"/>
    </source>
</evidence>
<feature type="domain" description="NAD-dependent epimerase/dehydratase" evidence="6">
    <location>
        <begin position="4"/>
        <end position="234"/>
    </location>
</feature>
<name>A0ABW5K8S3_9FLAO</name>
<comment type="caution">
    <text evidence="7">The sequence shown here is derived from an EMBL/GenBank/DDBJ whole genome shotgun (WGS) entry which is preliminary data.</text>
</comment>
<dbReference type="Gene3D" id="3.40.50.720">
    <property type="entry name" value="NAD(P)-binding Rossmann-like Domain"/>
    <property type="match status" value="1"/>
</dbReference>
<evidence type="ECO:0000313" key="7">
    <source>
        <dbReference type="EMBL" id="MFD2545074.1"/>
    </source>
</evidence>
<organism evidence="7 8">
    <name type="scientific">Kaistella montana</name>
    <dbReference type="NCBI Taxonomy" id="1849733"/>
    <lineage>
        <taxon>Bacteria</taxon>
        <taxon>Pseudomonadati</taxon>
        <taxon>Bacteroidota</taxon>
        <taxon>Flavobacteriia</taxon>
        <taxon>Flavobacteriales</taxon>
        <taxon>Weeksellaceae</taxon>
        <taxon>Chryseobacterium group</taxon>
        <taxon>Kaistella</taxon>
    </lineage>
</organism>
<dbReference type="InterPro" id="IPR036291">
    <property type="entry name" value="NAD(P)-bd_dom_sf"/>
</dbReference>
<reference evidence="8" key="1">
    <citation type="journal article" date="2019" name="Int. J. Syst. Evol. Microbiol.">
        <title>The Global Catalogue of Microorganisms (GCM) 10K type strain sequencing project: providing services to taxonomists for standard genome sequencing and annotation.</title>
        <authorList>
            <consortium name="The Broad Institute Genomics Platform"/>
            <consortium name="The Broad Institute Genome Sequencing Center for Infectious Disease"/>
            <person name="Wu L."/>
            <person name="Ma J."/>
        </authorList>
    </citation>
    <scope>NUCLEOTIDE SEQUENCE [LARGE SCALE GENOMIC DNA]</scope>
    <source>
        <strain evidence="8">KCTC 52204</strain>
    </source>
</reference>
<evidence type="ECO:0000256" key="3">
    <source>
        <dbReference type="ARBA" id="ARBA00018569"/>
    </source>
</evidence>
<dbReference type="Proteomes" id="UP001597394">
    <property type="component" value="Unassembled WGS sequence"/>
</dbReference>
<dbReference type="PANTHER" id="PTHR43725">
    <property type="entry name" value="UDP-GLUCOSE 4-EPIMERASE"/>
    <property type="match status" value="1"/>
</dbReference>
<dbReference type="Pfam" id="PF01370">
    <property type="entry name" value="Epimerase"/>
    <property type="match status" value="1"/>
</dbReference>
<evidence type="ECO:0000259" key="6">
    <source>
        <dbReference type="Pfam" id="PF01370"/>
    </source>
</evidence>
<proteinExistence type="inferred from homology"/>
<dbReference type="InterPro" id="IPR001509">
    <property type="entry name" value="Epimerase_deHydtase"/>
</dbReference>
<evidence type="ECO:0000256" key="5">
    <source>
        <dbReference type="ARBA" id="ARBA00033067"/>
    </source>
</evidence>
<gene>
    <name evidence="7" type="ORF">ACFSO8_06315</name>
</gene>